<proteinExistence type="predicted"/>
<feature type="domain" description="HEPN" evidence="1">
    <location>
        <begin position="212"/>
        <end position="325"/>
    </location>
</feature>
<dbReference type="InterPro" id="IPR007842">
    <property type="entry name" value="HEPN_dom"/>
</dbReference>
<dbReference type="EMBL" id="RPHB01000011">
    <property type="protein sequence ID" value="MBW3470042.1"/>
    <property type="molecule type" value="Genomic_DNA"/>
</dbReference>
<protein>
    <submittedName>
        <fullName evidence="2">HEPN domain-containing protein</fullName>
    </submittedName>
</protein>
<evidence type="ECO:0000313" key="2">
    <source>
        <dbReference type="EMBL" id="MBW3470042.1"/>
    </source>
</evidence>
<keyword evidence="3" id="KW-1185">Reference proteome</keyword>
<dbReference type="PROSITE" id="PS50910">
    <property type="entry name" value="HEPN"/>
    <property type="match status" value="1"/>
</dbReference>
<evidence type="ECO:0000259" key="1">
    <source>
        <dbReference type="PROSITE" id="PS50910"/>
    </source>
</evidence>
<evidence type="ECO:0000313" key="3">
    <source>
        <dbReference type="Proteomes" id="UP000727490"/>
    </source>
</evidence>
<comment type="caution">
    <text evidence="2">The sequence shown here is derived from an EMBL/GenBank/DDBJ whole genome shotgun (WGS) entry which is preliminary data.</text>
</comment>
<dbReference type="AlphaFoldDB" id="A0A951J431"/>
<sequence length="344" mass="40278">MKTFPQLPISFASPDLKESGRQKLWQLFKSWTLDKERDQSANSEKEMLLFYEDLLALLDQVFDPVPEPHDKPENEAFSNPPSPYFEQLIAALKILVDPEMIFLFEIPLEDHSEIKCRKEVYMVIKHQEPSKMEAIQGLLTFLLCNNLEVCIHPITIGFLNKELKDGNIFFLSHITQTNLIFKKADAIALREFSMQYYPQVLSHAKTVIENGWATADLFLKHAEMENKDGNQGLSLFFIHQSIELRLRALELAWERHEKKTHEIRIVIRSCLKFIPDLAKVFPQNSEEECRLLKLLEDAYCKARYKSCFPVYQEEANELLQRAVQIKSLCVAHYQMYFERFLIES</sequence>
<dbReference type="RefSeq" id="WP_219293589.1">
    <property type="nucleotide sequence ID" value="NZ_RPHB01000011.1"/>
</dbReference>
<name>A0A951J431_9BACT</name>
<organism evidence="2 3">
    <name type="scientific">Arthrospiribacter ruber</name>
    <dbReference type="NCBI Taxonomy" id="2487934"/>
    <lineage>
        <taxon>Bacteria</taxon>
        <taxon>Pseudomonadati</taxon>
        <taxon>Bacteroidota</taxon>
        <taxon>Cytophagia</taxon>
        <taxon>Cytophagales</taxon>
        <taxon>Cyclobacteriaceae</taxon>
        <taxon>Arthrospiribacter</taxon>
    </lineage>
</organism>
<dbReference type="Proteomes" id="UP000727490">
    <property type="component" value="Unassembled WGS sequence"/>
</dbReference>
<gene>
    <name evidence="2" type="ORF">EGN73_19805</name>
</gene>
<accession>A0A951J431</accession>
<dbReference type="Pfam" id="PF05168">
    <property type="entry name" value="HEPN"/>
    <property type="match status" value="1"/>
</dbReference>
<reference evidence="2 3" key="1">
    <citation type="journal article" date="2020" name="Syst. Appl. Microbiol.">
        <title>Arthrospiribacter ruber gen. nov., sp. nov., a novel bacterium isolated from Arthrospira cultures.</title>
        <authorList>
            <person name="Waleron M."/>
            <person name="Misztak A."/>
            <person name="Waleron M.M."/>
            <person name="Furmaniak M."/>
            <person name="Mrozik A."/>
            <person name="Waleron K."/>
        </authorList>
    </citation>
    <scope>NUCLEOTIDE SEQUENCE [LARGE SCALE GENOMIC DNA]</scope>
    <source>
        <strain evidence="2 3">DPMB0001</strain>
    </source>
</reference>
<dbReference type="SMART" id="SM00748">
    <property type="entry name" value="HEPN"/>
    <property type="match status" value="1"/>
</dbReference>